<organism evidence="2 3">
    <name type="scientific">Streptomyces achromogenes</name>
    <dbReference type="NCBI Taxonomy" id="67255"/>
    <lineage>
        <taxon>Bacteria</taxon>
        <taxon>Bacillati</taxon>
        <taxon>Actinomycetota</taxon>
        <taxon>Actinomycetes</taxon>
        <taxon>Kitasatosporales</taxon>
        <taxon>Streptomycetaceae</taxon>
        <taxon>Streptomyces</taxon>
    </lineage>
</organism>
<protein>
    <recommendedName>
        <fullName evidence="4">Amidohydrolase 3 domain-containing protein</fullName>
    </recommendedName>
</protein>
<accession>A0ABU0QGD4</accession>
<dbReference type="EMBL" id="JAUSYA010000001">
    <property type="protein sequence ID" value="MDQ0688890.1"/>
    <property type="molecule type" value="Genomic_DNA"/>
</dbReference>
<evidence type="ECO:0000256" key="1">
    <source>
        <dbReference type="SAM" id="MobiDB-lite"/>
    </source>
</evidence>
<reference evidence="2 3" key="1">
    <citation type="submission" date="2023-07" db="EMBL/GenBank/DDBJ databases">
        <title>Comparative genomics of wheat-associated soil bacteria to identify genetic determinants of phenazine resistance.</title>
        <authorList>
            <person name="Mouncey N."/>
        </authorList>
    </citation>
    <scope>NUCLEOTIDE SEQUENCE [LARGE SCALE GENOMIC DNA]</scope>
    <source>
        <strain evidence="2 3">W4I19-2</strain>
    </source>
</reference>
<feature type="compositionally biased region" description="Basic residues" evidence="1">
    <location>
        <begin position="188"/>
        <end position="201"/>
    </location>
</feature>
<comment type="caution">
    <text evidence="2">The sequence shown here is derived from an EMBL/GenBank/DDBJ whole genome shotgun (WGS) entry which is preliminary data.</text>
</comment>
<feature type="region of interest" description="Disordered" evidence="1">
    <location>
        <begin position="106"/>
        <end position="127"/>
    </location>
</feature>
<feature type="compositionally biased region" description="Basic residues" evidence="1">
    <location>
        <begin position="230"/>
        <end position="258"/>
    </location>
</feature>
<dbReference type="SUPFAM" id="SSF51338">
    <property type="entry name" value="Composite domain of metallo-dependent hydrolases"/>
    <property type="match status" value="1"/>
</dbReference>
<feature type="region of interest" description="Disordered" evidence="1">
    <location>
        <begin position="176"/>
        <end position="354"/>
    </location>
</feature>
<dbReference type="PANTHER" id="PTHR22642">
    <property type="entry name" value="IMIDAZOLONEPROPIONASE"/>
    <property type="match status" value="1"/>
</dbReference>
<dbReference type="Gene3D" id="2.30.40.10">
    <property type="entry name" value="Urease, subunit C, domain 1"/>
    <property type="match status" value="1"/>
</dbReference>
<sequence>MPSVGGTRRSPPDVLPADTVLLNGHVLTVEARDRIRKTVAIRAGPMVCVGTDAGERRYVDEQTELVDLGGRMLMLGLHDGHVHVLAGGRAARARLRLPAVHRPAVPRPWPGITSPRPQSPSRTAGCWARTGCAPRHRRRVRLSRNEIAARTCAVRWGRYGRPPPCWPPVRKRRWRPAMRSWPPSPRTPQRRARPPRRRRPNRSPWPSTTSRRSRRTPPTRPPTPVPRSHLQSRRPRRPPRRTASRTTIRRRAPRKPRSRWLSPTPRRTRRRTAIRSWIARRTPRNPQSRSRMRGCTGRGAKRRSSSRTAPGRRMAISRRRSPARRPHRRSRTRPRPARPPPVTRRRETLRRNRP</sequence>
<dbReference type="InterPro" id="IPR011059">
    <property type="entry name" value="Metal-dep_hydrolase_composite"/>
</dbReference>
<proteinExistence type="predicted"/>
<dbReference type="PANTHER" id="PTHR22642:SF2">
    <property type="entry name" value="PROTEIN LONG AFTER FAR-RED 3"/>
    <property type="match status" value="1"/>
</dbReference>
<keyword evidence="3" id="KW-1185">Reference proteome</keyword>
<evidence type="ECO:0008006" key="4">
    <source>
        <dbReference type="Google" id="ProtNLM"/>
    </source>
</evidence>
<evidence type="ECO:0000313" key="2">
    <source>
        <dbReference type="EMBL" id="MDQ0688890.1"/>
    </source>
</evidence>
<dbReference type="Proteomes" id="UP001243364">
    <property type="component" value="Unassembled WGS sequence"/>
</dbReference>
<feature type="compositionally biased region" description="Basic residues" evidence="1">
    <location>
        <begin position="315"/>
        <end position="336"/>
    </location>
</feature>
<gene>
    <name evidence="2" type="ORF">QFZ56_007853</name>
</gene>
<feature type="compositionally biased region" description="Basic and acidic residues" evidence="1">
    <location>
        <begin position="344"/>
        <end position="354"/>
    </location>
</feature>
<name>A0ABU0QGD4_STRAH</name>
<evidence type="ECO:0000313" key="3">
    <source>
        <dbReference type="Proteomes" id="UP001243364"/>
    </source>
</evidence>